<dbReference type="InterPro" id="IPR002401">
    <property type="entry name" value="Cyt_P450_E_grp-I"/>
</dbReference>
<dbReference type="Proteomes" id="UP000824120">
    <property type="component" value="Chromosome 8"/>
</dbReference>
<evidence type="ECO:0000313" key="8">
    <source>
        <dbReference type="Proteomes" id="UP000824120"/>
    </source>
</evidence>
<comment type="similarity">
    <text evidence="1">Belongs to the cytochrome P450 family.</text>
</comment>
<keyword evidence="3" id="KW-0479">Metal-binding</keyword>
<gene>
    <name evidence="7" type="ORF">H5410_040582</name>
</gene>
<keyword evidence="8" id="KW-1185">Reference proteome</keyword>
<dbReference type="InterPro" id="IPR001128">
    <property type="entry name" value="Cyt_P450"/>
</dbReference>
<evidence type="ECO:0000256" key="1">
    <source>
        <dbReference type="ARBA" id="ARBA00010617"/>
    </source>
</evidence>
<dbReference type="GO" id="GO:0016020">
    <property type="term" value="C:membrane"/>
    <property type="evidence" value="ECO:0007669"/>
    <property type="project" value="UniProtKB-SubCell"/>
</dbReference>
<evidence type="ECO:0000256" key="4">
    <source>
        <dbReference type="ARBA" id="ARBA00023002"/>
    </source>
</evidence>
<organism evidence="7 8">
    <name type="scientific">Solanum commersonii</name>
    <name type="common">Commerson's wild potato</name>
    <name type="synonym">Commerson's nightshade</name>
    <dbReference type="NCBI Taxonomy" id="4109"/>
    <lineage>
        <taxon>Eukaryota</taxon>
        <taxon>Viridiplantae</taxon>
        <taxon>Streptophyta</taxon>
        <taxon>Embryophyta</taxon>
        <taxon>Tracheophyta</taxon>
        <taxon>Spermatophyta</taxon>
        <taxon>Magnoliopsida</taxon>
        <taxon>eudicotyledons</taxon>
        <taxon>Gunneridae</taxon>
        <taxon>Pentapetalae</taxon>
        <taxon>asterids</taxon>
        <taxon>lamiids</taxon>
        <taxon>Solanales</taxon>
        <taxon>Solanaceae</taxon>
        <taxon>Solanoideae</taxon>
        <taxon>Solaneae</taxon>
        <taxon>Solanum</taxon>
    </lineage>
</organism>
<keyword evidence="6" id="KW-0503">Monooxygenase</keyword>
<evidence type="ECO:0000256" key="3">
    <source>
        <dbReference type="ARBA" id="ARBA00022723"/>
    </source>
</evidence>
<dbReference type="PRINTS" id="PR00385">
    <property type="entry name" value="P450"/>
</dbReference>
<dbReference type="GO" id="GO:0020037">
    <property type="term" value="F:heme binding"/>
    <property type="evidence" value="ECO:0007669"/>
    <property type="project" value="InterPro"/>
</dbReference>
<dbReference type="GO" id="GO:0005506">
    <property type="term" value="F:iron ion binding"/>
    <property type="evidence" value="ECO:0007669"/>
    <property type="project" value="InterPro"/>
</dbReference>
<dbReference type="SUPFAM" id="SSF48264">
    <property type="entry name" value="Cytochrome P450"/>
    <property type="match status" value="1"/>
</dbReference>
<dbReference type="GO" id="GO:0016705">
    <property type="term" value="F:oxidoreductase activity, acting on paired donors, with incorporation or reduction of molecular oxygen"/>
    <property type="evidence" value="ECO:0007669"/>
    <property type="project" value="InterPro"/>
</dbReference>
<dbReference type="PANTHER" id="PTHR47953:SF5">
    <property type="entry name" value="CYTOCHROME P450 71AV8-LIKE"/>
    <property type="match status" value="1"/>
</dbReference>
<dbReference type="AlphaFoldDB" id="A0A9J5XRV2"/>
<dbReference type="OrthoDB" id="2789670at2759"/>
<reference evidence="7 8" key="1">
    <citation type="submission" date="2020-09" db="EMBL/GenBank/DDBJ databases">
        <title>De no assembly of potato wild relative species, Solanum commersonii.</title>
        <authorList>
            <person name="Cho K."/>
        </authorList>
    </citation>
    <scope>NUCLEOTIDE SEQUENCE [LARGE SCALE GENOMIC DNA]</scope>
    <source>
        <strain evidence="7">LZ3.2</strain>
        <tissue evidence="7">Leaf</tissue>
    </source>
</reference>
<dbReference type="Pfam" id="PF00067">
    <property type="entry name" value="p450"/>
    <property type="match status" value="1"/>
</dbReference>
<keyword evidence="2" id="KW-0349">Heme</keyword>
<evidence type="ECO:0008006" key="9">
    <source>
        <dbReference type="Google" id="ProtNLM"/>
    </source>
</evidence>
<evidence type="ECO:0000256" key="5">
    <source>
        <dbReference type="ARBA" id="ARBA00023004"/>
    </source>
</evidence>
<dbReference type="InterPro" id="IPR052306">
    <property type="entry name" value="CYP450_71D"/>
</dbReference>
<keyword evidence="4" id="KW-0560">Oxidoreductase</keyword>
<dbReference type="PRINTS" id="PR00463">
    <property type="entry name" value="EP450I"/>
</dbReference>
<name>A0A9J5XRV2_SOLCO</name>
<comment type="caution">
    <text evidence="7">The sequence shown here is derived from an EMBL/GenBank/DDBJ whole genome shotgun (WGS) entry which is preliminary data.</text>
</comment>
<evidence type="ECO:0000313" key="7">
    <source>
        <dbReference type="EMBL" id="KAG5590068.1"/>
    </source>
</evidence>
<protein>
    <recommendedName>
        <fullName evidence="9">Cytochrome P450</fullName>
    </recommendedName>
</protein>
<dbReference type="PANTHER" id="PTHR47953">
    <property type="entry name" value="OS08G0105600 PROTEIN"/>
    <property type="match status" value="1"/>
</dbReference>
<evidence type="ECO:0000256" key="2">
    <source>
        <dbReference type="ARBA" id="ARBA00022617"/>
    </source>
</evidence>
<dbReference type="GO" id="GO:0004497">
    <property type="term" value="F:monooxygenase activity"/>
    <property type="evidence" value="ECO:0007669"/>
    <property type="project" value="UniProtKB-KW"/>
</dbReference>
<dbReference type="EMBL" id="JACXVP010000008">
    <property type="protein sequence ID" value="KAG5590068.1"/>
    <property type="molecule type" value="Genomic_DNA"/>
</dbReference>
<dbReference type="InterPro" id="IPR036396">
    <property type="entry name" value="Cyt_P450_sf"/>
</dbReference>
<accession>A0A9J5XRV2</accession>
<dbReference type="Gene3D" id="1.10.630.10">
    <property type="entry name" value="Cytochrome P450"/>
    <property type="match status" value="1"/>
</dbReference>
<proteinExistence type="inferred from homology"/>
<evidence type="ECO:0000256" key="6">
    <source>
        <dbReference type="ARBA" id="ARBA00023033"/>
    </source>
</evidence>
<sequence length="171" mass="19519">MNKDMFVAGSATSSTVLEWAMSELMKNPSMMEEAQTEVREAFNGKTTIDQIDLKKLKYLKMVIKETLRFHPPGPLSIPRESTQQCHINGYTIPNKTIGIVNMWALGRASEYWEEAEKFELERSQLLCHFDWKLVNGVAPQQLDMTVNFGNVTTRKNSLYLLASPFGKQDAR</sequence>
<keyword evidence="5" id="KW-0408">Iron</keyword>